<accession>A0A1B6JAK3</accession>
<reference evidence="2" key="1">
    <citation type="submission" date="2015-11" db="EMBL/GenBank/DDBJ databases">
        <title>De novo transcriptome assembly of four potential Pierce s Disease insect vectors from Arizona vineyards.</title>
        <authorList>
            <person name="Tassone E.E."/>
        </authorList>
    </citation>
    <scope>NUCLEOTIDE SEQUENCE</scope>
</reference>
<organism evidence="2">
    <name type="scientific">Homalodisca liturata</name>
    <dbReference type="NCBI Taxonomy" id="320908"/>
    <lineage>
        <taxon>Eukaryota</taxon>
        <taxon>Metazoa</taxon>
        <taxon>Ecdysozoa</taxon>
        <taxon>Arthropoda</taxon>
        <taxon>Hexapoda</taxon>
        <taxon>Insecta</taxon>
        <taxon>Pterygota</taxon>
        <taxon>Neoptera</taxon>
        <taxon>Paraneoptera</taxon>
        <taxon>Hemiptera</taxon>
        <taxon>Auchenorrhyncha</taxon>
        <taxon>Membracoidea</taxon>
        <taxon>Cicadellidae</taxon>
        <taxon>Cicadellinae</taxon>
        <taxon>Proconiini</taxon>
        <taxon>Homalodisca</taxon>
    </lineage>
</organism>
<feature type="region of interest" description="Disordered" evidence="1">
    <location>
        <begin position="1"/>
        <end position="68"/>
    </location>
</feature>
<feature type="non-terminal residue" evidence="2">
    <location>
        <position position="140"/>
    </location>
</feature>
<protein>
    <submittedName>
        <fullName evidence="2">Uncharacterized protein</fullName>
    </submittedName>
</protein>
<feature type="non-terminal residue" evidence="2">
    <location>
        <position position="1"/>
    </location>
</feature>
<sequence length="140" mass="15213">SGRGPAAVMKEGANYLRSTSNRPETNPPAHRENPLRLGEPPGPTSRAPAHPDGSTPSGEPVIREGYSPSKFDPLASHYFGHDSIAREYAGNHYAPSNVIKFGNISMLSLNAHIVEDTLEERQRSMILELIDTHHPAILGL</sequence>
<dbReference type="AlphaFoldDB" id="A0A1B6JAK3"/>
<proteinExistence type="predicted"/>
<evidence type="ECO:0000313" key="2">
    <source>
        <dbReference type="EMBL" id="JAS96240.1"/>
    </source>
</evidence>
<gene>
    <name evidence="2" type="ORF">g.56133</name>
</gene>
<evidence type="ECO:0000256" key="1">
    <source>
        <dbReference type="SAM" id="MobiDB-lite"/>
    </source>
</evidence>
<name>A0A1B6JAK3_9HEMI</name>
<dbReference type="EMBL" id="GECU01011466">
    <property type="protein sequence ID" value="JAS96240.1"/>
    <property type="molecule type" value="Transcribed_RNA"/>
</dbReference>